<sequence length="348" mass="38875">MEIPPLIDAQRLGEIINTIASLKFLPKVLKLLILTSVTSVFDAYNTLFFNREPFEQQAERYVQLELAKNRQEKRVAIITGANTGIGYLTAKNLLKAGYRVIIGCRNPIKAELAIQKLKAESKEGVDIESIKLDLADFSSVRFFAEEFKKKNLPLHLLINNAGVMNLSSDEITKDGHELHFQVNYLSHFLLVDLLLPYLTKDDPRIIFLGSLVHYGAIHLSLDDFKPKTSFDPSSGYLYSKLAVTIFAYALSSKLKPKGIFVGVADPGTTGTELFRSVPLPSWILDLIMRPSEAGVLSTLRLSLGNRPDGDSSLYYMSETSIDPNSVALDTDYQEQLWEMSSRLTCSCT</sequence>
<dbReference type="EMBL" id="QTSX02007444">
    <property type="protein sequence ID" value="KAJ9048316.1"/>
    <property type="molecule type" value="Genomic_DNA"/>
</dbReference>
<proteinExistence type="predicted"/>
<evidence type="ECO:0000313" key="1">
    <source>
        <dbReference type="EMBL" id="KAJ9048316.1"/>
    </source>
</evidence>
<reference evidence="1" key="1">
    <citation type="submission" date="2022-04" db="EMBL/GenBank/DDBJ databases">
        <title>Genome of the entomopathogenic fungus Entomophthora muscae.</title>
        <authorList>
            <person name="Elya C."/>
            <person name="Lovett B.R."/>
            <person name="Lee E."/>
            <person name="Macias A.M."/>
            <person name="Hajek A.E."/>
            <person name="De Bivort B.L."/>
            <person name="Kasson M.T."/>
            <person name="De Fine Licht H.H."/>
            <person name="Stajich J.E."/>
        </authorList>
    </citation>
    <scope>NUCLEOTIDE SEQUENCE</scope>
    <source>
        <strain evidence="1">Berkeley</strain>
    </source>
</reference>
<gene>
    <name evidence="1" type="ORF">DSO57_1036294</name>
</gene>
<accession>A0ACC2RDY7</accession>
<name>A0ACC2RDY7_9FUNG</name>
<organism evidence="1 2">
    <name type="scientific">Entomophthora muscae</name>
    <dbReference type="NCBI Taxonomy" id="34485"/>
    <lineage>
        <taxon>Eukaryota</taxon>
        <taxon>Fungi</taxon>
        <taxon>Fungi incertae sedis</taxon>
        <taxon>Zoopagomycota</taxon>
        <taxon>Entomophthoromycotina</taxon>
        <taxon>Entomophthoromycetes</taxon>
        <taxon>Entomophthorales</taxon>
        <taxon>Entomophthoraceae</taxon>
        <taxon>Entomophthora</taxon>
    </lineage>
</organism>
<comment type="caution">
    <text evidence="1">The sequence shown here is derived from an EMBL/GenBank/DDBJ whole genome shotgun (WGS) entry which is preliminary data.</text>
</comment>
<keyword evidence="2" id="KW-1185">Reference proteome</keyword>
<protein>
    <submittedName>
        <fullName evidence="1">Uncharacterized protein</fullName>
    </submittedName>
</protein>
<dbReference type="Proteomes" id="UP001165960">
    <property type="component" value="Unassembled WGS sequence"/>
</dbReference>
<evidence type="ECO:0000313" key="2">
    <source>
        <dbReference type="Proteomes" id="UP001165960"/>
    </source>
</evidence>